<keyword evidence="1" id="KW-0175">Coiled coil</keyword>
<dbReference type="SUPFAM" id="SSF53335">
    <property type="entry name" value="S-adenosyl-L-methionine-dependent methyltransferases"/>
    <property type="match status" value="1"/>
</dbReference>
<evidence type="ECO:0008006" key="5">
    <source>
        <dbReference type="Google" id="ProtNLM"/>
    </source>
</evidence>
<dbReference type="PANTHER" id="PTHR40036">
    <property type="entry name" value="MACROCIN O-METHYLTRANSFERASE"/>
    <property type="match status" value="1"/>
</dbReference>
<dbReference type="InterPro" id="IPR008884">
    <property type="entry name" value="TylF_MeTrfase"/>
</dbReference>
<dbReference type="Proteomes" id="UP001642484">
    <property type="component" value="Unassembled WGS sequence"/>
</dbReference>
<feature type="coiled-coil region" evidence="1">
    <location>
        <begin position="61"/>
        <end position="88"/>
    </location>
</feature>
<sequence length="356" mass="39177">MHLADLHPHQALRSLLDELPVSCPRGCGWTGRRDALKAHQAPGPGQCIRMRLEAAEAGHHLRDRDQRIAQLEARVAEQDQQVVDFGRQLLAKEVRGMAAIRGTHGHRPLVVAHADLSRLSVETGAKDAQNAPLDVPKKENRGSALPNVSKPERHTEGNFAEFGIGLGGTSLFFGQMAKTYGRRLLAVDSFRGLPQPDPLLDEAYFAAGDFRTDGDEPLNGSKAFQELLENFGLEEHVEVLTSSFADVVAPANFQKLAFVHIDGDLYHSVWDALEKVWDLVVPGGIVVIDDFFHKVQGPARATADFFQLRGIVPLLYVVPAYAVLVIKPSETGCTKPPFPRALAWRPRGDKADQCWD</sequence>
<dbReference type="InterPro" id="IPR029063">
    <property type="entry name" value="SAM-dependent_MTases_sf"/>
</dbReference>
<evidence type="ECO:0000256" key="1">
    <source>
        <dbReference type="SAM" id="Coils"/>
    </source>
</evidence>
<feature type="region of interest" description="Disordered" evidence="2">
    <location>
        <begin position="124"/>
        <end position="152"/>
    </location>
</feature>
<dbReference type="PANTHER" id="PTHR40036:SF1">
    <property type="entry name" value="MACROCIN O-METHYLTRANSFERASE"/>
    <property type="match status" value="1"/>
</dbReference>
<evidence type="ECO:0000313" key="4">
    <source>
        <dbReference type="Proteomes" id="UP001642484"/>
    </source>
</evidence>
<dbReference type="Gene3D" id="3.40.50.150">
    <property type="entry name" value="Vaccinia Virus protein VP39"/>
    <property type="match status" value="1"/>
</dbReference>
<dbReference type="Pfam" id="PF05711">
    <property type="entry name" value="TylF"/>
    <property type="match status" value="1"/>
</dbReference>
<proteinExistence type="predicted"/>
<keyword evidence="4" id="KW-1185">Reference proteome</keyword>
<gene>
    <name evidence="3" type="ORF">CCMP2556_LOCUS1914</name>
</gene>
<evidence type="ECO:0000256" key="2">
    <source>
        <dbReference type="SAM" id="MobiDB-lite"/>
    </source>
</evidence>
<comment type="caution">
    <text evidence="3">The sequence shown here is derived from an EMBL/GenBank/DDBJ whole genome shotgun (WGS) entry which is preliminary data.</text>
</comment>
<organism evidence="3 4">
    <name type="scientific">Durusdinium trenchii</name>
    <dbReference type="NCBI Taxonomy" id="1381693"/>
    <lineage>
        <taxon>Eukaryota</taxon>
        <taxon>Sar</taxon>
        <taxon>Alveolata</taxon>
        <taxon>Dinophyceae</taxon>
        <taxon>Suessiales</taxon>
        <taxon>Symbiodiniaceae</taxon>
        <taxon>Durusdinium</taxon>
    </lineage>
</organism>
<accession>A0ABP0HIU5</accession>
<dbReference type="EMBL" id="CAXAMN010000670">
    <property type="protein sequence ID" value="CAK8990087.1"/>
    <property type="molecule type" value="Genomic_DNA"/>
</dbReference>
<evidence type="ECO:0000313" key="3">
    <source>
        <dbReference type="EMBL" id="CAK8990087.1"/>
    </source>
</evidence>
<name>A0ABP0HIU5_9DINO</name>
<reference evidence="3 4" key="1">
    <citation type="submission" date="2024-02" db="EMBL/GenBank/DDBJ databases">
        <authorList>
            <person name="Chen Y."/>
            <person name="Shah S."/>
            <person name="Dougan E. K."/>
            <person name="Thang M."/>
            <person name="Chan C."/>
        </authorList>
    </citation>
    <scope>NUCLEOTIDE SEQUENCE [LARGE SCALE GENOMIC DNA]</scope>
</reference>
<protein>
    <recommendedName>
        <fullName evidence="5">Class I SAM-dependent methyltransferase</fullName>
    </recommendedName>
</protein>